<dbReference type="HAMAP" id="MF_00697">
    <property type="entry name" value="UPF0276"/>
    <property type="match status" value="1"/>
</dbReference>
<dbReference type="Pfam" id="PF05114">
    <property type="entry name" value="MbnB_TglH_ChrH"/>
    <property type="match status" value="1"/>
</dbReference>
<protein>
    <submittedName>
        <fullName evidence="1">Uncharacterized protein</fullName>
    </submittedName>
</protein>
<proteinExistence type="inferred from homology"/>
<dbReference type="NCBIfam" id="NF003818">
    <property type="entry name" value="PRK05409.1"/>
    <property type="match status" value="1"/>
</dbReference>
<dbReference type="SUPFAM" id="SSF51658">
    <property type="entry name" value="Xylose isomerase-like"/>
    <property type="match status" value="1"/>
</dbReference>
<organism evidence="1">
    <name type="scientific">hydrothermal vent metagenome</name>
    <dbReference type="NCBI Taxonomy" id="652676"/>
    <lineage>
        <taxon>unclassified sequences</taxon>
        <taxon>metagenomes</taxon>
        <taxon>ecological metagenomes</taxon>
    </lineage>
</organism>
<dbReference type="InterPro" id="IPR007801">
    <property type="entry name" value="MbnB/TglH/ChrH"/>
</dbReference>
<dbReference type="EMBL" id="UOFD01000071">
    <property type="protein sequence ID" value="VAW54099.1"/>
    <property type="molecule type" value="Genomic_DNA"/>
</dbReference>
<dbReference type="InterPro" id="IPR036237">
    <property type="entry name" value="Xyl_isomerase-like_sf"/>
</dbReference>
<evidence type="ECO:0000313" key="1">
    <source>
        <dbReference type="EMBL" id="VAW54099.1"/>
    </source>
</evidence>
<name>A0A3B0WY17_9ZZZZ</name>
<dbReference type="AlphaFoldDB" id="A0A3B0WY17"/>
<gene>
    <name evidence="1" type="ORF">MNBD_GAMMA06-16</name>
</gene>
<accession>A0A3B0WY17</accession>
<dbReference type="Gene3D" id="3.20.20.150">
    <property type="entry name" value="Divalent-metal-dependent TIM barrel enzymes"/>
    <property type="match status" value="1"/>
</dbReference>
<reference evidence="1" key="1">
    <citation type="submission" date="2018-06" db="EMBL/GenBank/DDBJ databases">
        <authorList>
            <person name="Zhirakovskaya E."/>
        </authorList>
    </citation>
    <scope>NUCLEOTIDE SEQUENCE</scope>
</reference>
<dbReference type="PANTHER" id="PTHR42194:SF1">
    <property type="entry name" value="UPF0276 PROTEIN HI_1600"/>
    <property type="match status" value="1"/>
</dbReference>
<dbReference type="PANTHER" id="PTHR42194">
    <property type="entry name" value="UPF0276 PROTEIN HI_1600"/>
    <property type="match status" value="1"/>
</dbReference>
<sequence>MSKQQYPVSGAGLGLRREKIDEMLETIQESNLSPVNFMEVAPENWIRVGGTFGKKFRQFTEKYDFMCHGLSLSIGSPAPLDEDFVKDIGEFMKIHNIKHYSEHLTYCSDDAHLYDLLPIPFTEEAVHYVAKRIRRVQDILQQEISMENASYYTPAPGKEMEEIEFLNAVLDEADCGFLLDVNNIYVNSVNHRYDPIEFLKQLPAQRIRYAHIAGHYNEDEDLIIDTHGADVIDPVWEILEQAYQHFGVFPTLLERDFNIPAIPALLNEVKQIATAQNKWQDVQPSVESSAAHKTA</sequence>